<comment type="caution">
    <text evidence="2">The sequence shown here is derived from an EMBL/GenBank/DDBJ whole genome shotgun (WGS) entry which is preliminary data.</text>
</comment>
<dbReference type="eggNOG" id="ENOG502Z88J">
    <property type="taxonomic scope" value="Bacteria"/>
</dbReference>
<proteinExistence type="predicted"/>
<dbReference type="Proteomes" id="UP000022141">
    <property type="component" value="Unassembled WGS sequence"/>
</dbReference>
<sequence length="388" mass="41560">MSISYYRTLLLTAHSLVVALLLSVLGCATPEPPPERAPAPHVSASTWQQVDDDIAAASRVAWESAENFARGLMDGWMRRVRELGEEDFIPWYTGYWTQQWLSIKVAWYKMGDGGSDGDGDGDGNDASVRRLAAYLQEEYAERVLEPASEEIDPDVVTEQATNLYVKLLAEQLQGMPRRHGVPRAQFERRLKALSAIAAATPAAPDASLYDLVHSQPVGRLPAYASLLARLHEGRSRVVAGPVAARISPIAERAARKLIDQMAISGGASAAAAAVGGVAGMVLSLGAAGVGAIAHAQEKPALEAQLRATLDSAQTAMWRQLVDDPDTGVLAGIKHIADQIELGLGAATAEPQAFEPAVLAPEFPDEEPFNRHHHHDPTRRLPADFPGGG</sequence>
<dbReference type="PROSITE" id="PS51257">
    <property type="entry name" value="PROKAR_LIPOPROTEIN"/>
    <property type="match status" value="1"/>
</dbReference>
<reference evidence="2" key="1">
    <citation type="submission" date="2014-02" db="EMBL/GenBank/DDBJ databases">
        <title>Expanding our view of genomic diversity in Candidatus Accumulibacter clades.</title>
        <authorList>
            <person name="Skennerton C.T."/>
            <person name="Barr J.J."/>
            <person name="Slater F.R."/>
            <person name="Bond P.L."/>
            <person name="Tyson G.W."/>
        </authorList>
    </citation>
    <scope>NUCLEOTIDE SEQUENCE [LARGE SCALE GENOMIC DNA]</scope>
</reference>
<dbReference type="PATRIC" id="fig|1454004.3.peg.598"/>
<feature type="region of interest" description="Disordered" evidence="1">
    <location>
        <begin position="362"/>
        <end position="388"/>
    </location>
</feature>
<name>A0A011RHN4_ACCRE</name>
<evidence type="ECO:0000313" key="2">
    <source>
        <dbReference type="EMBL" id="EXI90719.1"/>
    </source>
</evidence>
<evidence type="ECO:0000256" key="1">
    <source>
        <dbReference type="SAM" id="MobiDB-lite"/>
    </source>
</evidence>
<dbReference type="EMBL" id="JEMY01000004">
    <property type="protein sequence ID" value="EXI90719.1"/>
    <property type="molecule type" value="Genomic_DNA"/>
</dbReference>
<dbReference type="AlphaFoldDB" id="A0A011RHN4"/>
<evidence type="ECO:0000313" key="3">
    <source>
        <dbReference type="Proteomes" id="UP000022141"/>
    </source>
</evidence>
<accession>A0A011RHN4</accession>
<gene>
    <name evidence="2" type="ORF">AW11_00577</name>
</gene>
<keyword evidence="3" id="KW-1185">Reference proteome</keyword>
<organism evidence="2 3">
    <name type="scientific">Accumulibacter regalis</name>
    <dbReference type="NCBI Taxonomy" id="522306"/>
    <lineage>
        <taxon>Bacteria</taxon>
        <taxon>Pseudomonadati</taxon>
        <taxon>Pseudomonadota</taxon>
        <taxon>Betaproteobacteria</taxon>
        <taxon>Candidatus Accumulibacter</taxon>
    </lineage>
</organism>
<evidence type="ECO:0008006" key="4">
    <source>
        <dbReference type="Google" id="ProtNLM"/>
    </source>
</evidence>
<protein>
    <recommendedName>
        <fullName evidence="4">Lipoprotein</fullName>
    </recommendedName>
</protein>